<evidence type="ECO:0000256" key="2">
    <source>
        <dbReference type="ARBA" id="ARBA00023002"/>
    </source>
</evidence>
<feature type="region of interest" description="Disordered" evidence="3">
    <location>
        <begin position="427"/>
        <end position="453"/>
    </location>
</feature>
<evidence type="ECO:0000259" key="4">
    <source>
        <dbReference type="SMART" id="SM00829"/>
    </source>
</evidence>
<accession>A0A9P1M935</accession>
<dbReference type="PANTHER" id="PTHR48106:SF13">
    <property type="entry name" value="QUINONE OXIDOREDUCTASE-RELATED"/>
    <property type="match status" value="1"/>
</dbReference>
<dbReference type="PANTHER" id="PTHR48106">
    <property type="entry name" value="QUINONE OXIDOREDUCTASE PIG3-RELATED"/>
    <property type="match status" value="1"/>
</dbReference>
<name>A0A9P1M935_9PEZI</name>
<sequence length="719" mass="78096">MAISPITFVHPIIGSVQGIQKSPRVNQYLGIQYGTLKDRFSRGELRQSYEDLNATELGPIPFSPPNGCEWEHKLLQQSLPFSSFRESDTECLTLNICAPSQKSDALLPVMVLVHGGAFATGSSAYPQYDLAAITELSVTAGKPIVAVSVKYEIYSLSSTASVTFIGESAGAGRADSGAPDRDKRRLWFQNWAEIPHGPLVDGSIIPELTSYAALAAPEETLRLFPGLKECKRILVGDCQMDGMAFASRLTNRSDILAKTLQTCLSGVFDSIDPSIASSIVKAYGVDVEARENTLQTIEPVLNFANDVLFALPAQSISKAWASSSVSGTEAFLCHFNCPNPWDGPWKGYSTHILDIAFVLNNYNGLLSSGQAECAQRYARDIISFVHGDRPWKAFSQGPESGSMVYYAGETSTEDESKYVAGLLRRSNTAAEPQRRGPEVLDFRTDHPIPTPQDGQVLVKNTLSGINFIDTYFRTGLYPSPKPEVLGREAVGVIVALGPKAEEHNFKVGDRVVWLGNGAYAEYSAAPVTQMMKLPATLSDVDAVGSYLSGLTALALVQEAYKVKAGDWVLLHAAAGSTGILMTQILKAIGAKAGKDWVNEVKRVTGSQGVDVVYDSVGKDTWEGDLEVVKRKGTIVWFGNASGPVPPLPSTNTFVASLLSKKCVKVARPTLFGYIATREEFEHYANELFRFLMSGELTVKVHATYGLGEIQQAHKVRTRR</sequence>
<protein>
    <recommendedName>
        <fullName evidence="4">Enoyl reductase (ER) domain-containing protein</fullName>
    </recommendedName>
</protein>
<dbReference type="InterPro" id="IPR002018">
    <property type="entry name" value="CarbesteraseB"/>
</dbReference>
<dbReference type="Gene3D" id="3.40.50.1820">
    <property type="entry name" value="alpha/beta hydrolase"/>
    <property type="match status" value="2"/>
</dbReference>
<feature type="domain" description="Enoyl reductase (ER)" evidence="4">
    <location>
        <begin position="436"/>
        <end position="715"/>
    </location>
</feature>
<dbReference type="GO" id="GO:0005829">
    <property type="term" value="C:cytosol"/>
    <property type="evidence" value="ECO:0007669"/>
    <property type="project" value="TreeGrafter"/>
</dbReference>
<dbReference type="InterPro" id="IPR036291">
    <property type="entry name" value="NAD(P)-bd_dom_sf"/>
</dbReference>
<evidence type="ECO:0000256" key="3">
    <source>
        <dbReference type="SAM" id="MobiDB-lite"/>
    </source>
</evidence>
<dbReference type="SUPFAM" id="SSF50129">
    <property type="entry name" value="GroES-like"/>
    <property type="match status" value="1"/>
</dbReference>
<dbReference type="Pfam" id="PF08240">
    <property type="entry name" value="ADH_N"/>
    <property type="match status" value="1"/>
</dbReference>
<dbReference type="GO" id="GO:0035925">
    <property type="term" value="F:mRNA 3'-UTR AU-rich region binding"/>
    <property type="evidence" value="ECO:0007669"/>
    <property type="project" value="TreeGrafter"/>
</dbReference>
<dbReference type="Gene3D" id="3.90.180.10">
    <property type="entry name" value="Medium-chain alcohol dehydrogenases, catalytic domain"/>
    <property type="match status" value="2"/>
</dbReference>
<comment type="caution">
    <text evidence="5">The sequence shown here is derived from an EMBL/GenBank/DDBJ whole genome shotgun (WGS) entry which is preliminary data.</text>
</comment>
<evidence type="ECO:0000256" key="1">
    <source>
        <dbReference type="ARBA" id="ARBA00022857"/>
    </source>
</evidence>
<evidence type="ECO:0000313" key="5">
    <source>
        <dbReference type="EMBL" id="CAI4214307.1"/>
    </source>
</evidence>
<dbReference type="InterPro" id="IPR029058">
    <property type="entry name" value="AB_hydrolase_fold"/>
</dbReference>
<feature type="compositionally biased region" description="Basic and acidic residues" evidence="3">
    <location>
        <begin position="432"/>
        <end position="446"/>
    </location>
</feature>
<dbReference type="InterPro" id="IPR013154">
    <property type="entry name" value="ADH-like_N"/>
</dbReference>
<dbReference type="GO" id="GO:0070402">
    <property type="term" value="F:NADPH binding"/>
    <property type="evidence" value="ECO:0007669"/>
    <property type="project" value="TreeGrafter"/>
</dbReference>
<dbReference type="SUPFAM" id="SSF51735">
    <property type="entry name" value="NAD(P)-binding Rossmann-fold domains"/>
    <property type="match status" value="1"/>
</dbReference>
<keyword evidence="6" id="KW-1185">Reference proteome</keyword>
<dbReference type="EMBL" id="CALLCH030000011">
    <property type="protein sequence ID" value="CAI4214307.1"/>
    <property type="molecule type" value="Genomic_DNA"/>
</dbReference>
<dbReference type="Gene3D" id="3.40.50.720">
    <property type="entry name" value="NAD(P)-binding Rossmann-like Domain"/>
    <property type="match status" value="2"/>
</dbReference>
<dbReference type="CDD" id="cd05286">
    <property type="entry name" value="QOR2"/>
    <property type="match status" value="1"/>
</dbReference>
<dbReference type="Pfam" id="PF13602">
    <property type="entry name" value="ADH_zinc_N_2"/>
    <property type="match status" value="1"/>
</dbReference>
<keyword evidence="2" id="KW-0560">Oxidoreductase</keyword>
<reference evidence="5" key="1">
    <citation type="submission" date="2022-11" db="EMBL/GenBank/DDBJ databases">
        <authorList>
            <person name="Scott C."/>
            <person name="Bruce N."/>
        </authorList>
    </citation>
    <scope>NUCLEOTIDE SEQUENCE</scope>
</reference>
<evidence type="ECO:0000313" key="6">
    <source>
        <dbReference type="Proteomes" id="UP000838763"/>
    </source>
</evidence>
<dbReference type="GO" id="GO:0003960">
    <property type="term" value="F:quinone reductase (NADPH) activity"/>
    <property type="evidence" value="ECO:0007669"/>
    <property type="project" value="InterPro"/>
</dbReference>
<dbReference type="SUPFAM" id="SSF53474">
    <property type="entry name" value="alpha/beta-Hydrolases"/>
    <property type="match status" value="1"/>
</dbReference>
<dbReference type="InterPro" id="IPR011032">
    <property type="entry name" value="GroES-like_sf"/>
</dbReference>
<dbReference type="Proteomes" id="UP000838763">
    <property type="component" value="Unassembled WGS sequence"/>
</dbReference>
<keyword evidence="1" id="KW-0521">NADP</keyword>
<dbReference type="InterPro" id="IPR020843">
    <property type="entry name" value="ER"/>
</dbReference>
<dbReference type="InterPro" id="IPR047618">
    <property type="entry name" value="QOR-like"/>
</dbReference>
<dbReference type="Pfam" id="PF00135">
    <property type="entry name" value="COesterase"/>
    <property type="match status" value="1"/>
</dbReference>
<organism evidence="5 6">
    <name type="scientific">Parascedosporium putredinis</name>
    <dbReference type="NCBI Taxonomy" id="1442378"/>
    <lineage>
        <taxon>Eukaryota</taxon>
        <taxon>Fungi</taxon>
        <taxon>Dikarya</taxon>
        <taxon>Ascomycota</taxon>
        <taxon>Pezizomycotina</taxon>
        <taxon>Sordariomycetes</taxon>
        <taxon>Hypocreomycetidae</taxon>
        <taxon>Microascales</taxon>
        <taxon>Microascaceae</taxon>
        <taxon>Parascedosporium</taxon>
    </lineage>
</organism>
<proteinExistence type="predicted"/>
<gene>
    <name evidence="5" type="ORF">PPNO1_LOCUS4038</name>
</gene>
<dbReference type="SMART" id="SM00829">
    <property type="entry name" value="PKS_ER"/>
    <property type="match status" value="1"/>
</dbReference>
<dbReference type="OrthoDB" id="48317at2759"/>
<dbReference type="AlphaFoldDB" id="A0A9P1M935"/>